<organism evidence="2 3">
    <name type="scientific">Paraburkholderia steynii</name>
    <dbReference type="NCBI Taxonomy" id="1245441"/>
    <lineage>
        <taxon>Bacteria</taxon>
        <taxon>Pseudomonadati</taxon>
        <taxon>Pseudomonadota</taxon>
        <taxon>Betaproteobacteria</taxon>
        <taxon>Burkholderiales</taxon>
        <taxon>Burkholderiaceae</taxon>
        <taxon>Paraburkholderia</taxon>
    </lineage>
</organism>
<accession>A0A4R0X3D0</accession>
<dbReference type="AlphaFoldDB" id="A0A4R0X3D0"/>
<keyword evidence="3" id="KW-1185">Reference proteome</keyword>
<proteinExistence type="predicted"/>
<comment type="caution">
    <text evidence="2">The sequence shown here is derived from an EMBL/GenBank/DDBJ whole genome shotgun (WGS) entry which is preliminary data.</text>
</comment>
<evidence type="ECO:0000256" key="1">
    <source>
        <dbReference type="SAM" id="Phobius"/>
    </source>
</evidence>
<dbReference type="EMBL" id="MWML01000236">
    <property type="protein sequence ID" value="TCG04603.1"/>
    <property type="molecule type" value="Genomic_DNA"/>
</dbReference>
<name>A0A4R0X3D0_9BURK</name>
<evidence type="ECO:0000313" key="3">
    <source>
        <dbReference type="Proteomes" id="UP000294200"/>
    </source>
</evidence>
<dbReference type="Proteomes" id="UP000294200">
    <property type="component" value="Unassembled WGS sequence"/>
</dbReference>
<keyword evidence="1" id="KW-1133">Transmembrane helix</keyword>
<reference evidence="2 3" key="1">
    <citation type="submission" date="2017-02" db="EMBL/GenBank/DDBJ databases">
        <title>Paraburkholderia sophoroidis sp. nov. and Paraburkholderia steynii sp. nov. rhizobial symbionts of the fynbos legume Hypocalyptus sophoroides.</title>
        <authorList>
            <person name="Steenkamp E.T."/>
            <person name="Beukes C.W."/>
            <person name="Van Zyl E."/>
            <person name="Avontuur J."/>
            <person name="Chan W.Y."/>
            <person name="Hassen A."/>
            <person name="Palmer M."/>
            <person name="Mthombeni L."/>
            <person name="Phalane F."/>
            <person name="Sereme K."/>
            <person name="Venter S.N."/>
        </authorList>
    </citation>
    <scope>NUCLEOTIDE SEQUENCE [LARGE SCALE GENOMIC DNA]</scope>
    <source>
        <strain evidence="2 3">HC1.1ba</strain>
    </source>
</reference>
<protein>
    <submittedName>
        <fullName evidence="2">Uncharacterized protein</fullName>
    </submittedName>
</protein>
<evidence type="ECO:0000313" key="2">
    <source>
        <dbReference type="EMBL" id="TCG04603.1"/>
    </source>
</evidence>
<keyword evidence="1" id="KW-0472">Membrane</keyword>
<sequence length="74" mass="7926">MLDLHIRKCMARHNEHRADTRPRADVSAQQAAARWLVALALVGGAVAAIAIATGLPATGLAIYLMLTLPFVFFA</sequence>
<keyword evidence="1" id="KW-0812">Transmembrane</keyword>
<gene>
    <name evidence="2" type="ORF">BZM27_39755</name>
</gene>
<feature type="transmembrane region" description="Helical" evidence="1">
    <location>
        <begin position="31"/>
        <end position="51"/>
    </location>
</feature>